<dbReference type="GO" id="GO:0005524">
    <property type="term" value="F:ATP binding"/>
    <property type="evidence" value="ECO:0007669"/>
    <property type="project" value="UniProtKB-KW"/>
</dbReference>
<dbReference type="GO" id="GO:0004822">
    <property type="term" value="F:isoleucine-tRNA ligase activity"/>
    <property type="evidence" value="ECO:0007669"/>
    <property type="project" value="InterPro"/>
</dbReference>
<keyword evidence="5" id="KW-0030">Aminoacyl-tRNA synthetase</keyword>
<protein>
    <submittedName>
        <fullName evidence="8">Aminoacyl-tRNA synthetase</fullName>
    </submittedName>
</protein>
<dbReference type="PANTHER" id="PTHR42780">
    <property type="entry name" value="SOLEUCYL-TRNA SYNTHETASE"/>
    <property type="match status" value="1"/>
</dbReference>
<dbReference type="Proteomes" id="UP001454036">
    <property type="component" value="Unassembled WGS sequence"/>
</dbReference>
<accession>A0AAV3R020</accession>
<dbReference type="CDD" id="cd07961">
    <property type="entry name" value="Anticodon_Ia_Ile_ABEc"/>
    <property type="match status" value="1"/>
</dbReference>
<dbReference type="InterPro" id="IPR033709">
    <property type="entry name" value="Anticodon_Ile_ABEc"/>
</dbReference>
<name>A0AAV3R020_LITER</name>
<dbReference type="GO" id="GO:0000049">
    <property type="term" value="F:tRNA binding"/>
    <property type="evidence" value="ECO:0007669"/>
    <property type="project" value="InterPro"/>
</dbReference>
<proteinExistence type="predicted"/>
<keyword evidence="4" id="KW-0648">Protein biosynthesis</keyword>
<dbReference type="InterPro" id="IPR009080">
    <property type="entry name" value="tRNAsynth_Ia_anticodon-bd"/>
</dbReference>
<dbReference type="Gene3D" id="1.10.730.10">
    <property type="entry name" value="Isoleucyl-tRNA Synthetase, Domain 1"/>
    <property type="match status" value="1"/>
</dbReference>
<comment type="caution">
    <text evidence="8">The sequence shown here is derived from an EMBL/GenBank/DDBJ whole genome shotgun (WGS) entry which is preliminary data.</text>
</comment>
<reference evidence="8 9" key="1">
    <citation type="submission" date="2024-01" db="EMBL/GenBank/DDBJ databases">
        <title>The complete chloroplast genome sequence of Lithospermum erythrorhizon: insights into the phylogenetic relationship among Boraginaceae species and the maternal lineages of purple gromwells.</title>
        <authorList>
            <person name="Okada T."/>
            <person name="Watanabe K."/>
        </authorList>
    </citation>
    <scope>NUCLEOTIDE SEQUENCE [LARGE SCALE GENOMIC DNA]</scope>
</reference>
<evidence type="ECO:0000256" key="2">
    <source>
        <dbReference type="ARBA" id="ARBA00022741"/>
    </source>
</evidence>
<organism evidence="8 9">
    <name type="scientific">Lithospermum erythrorhizon</name>
    <name type="common">Purple gromwell</name>
    <name type="synonym">Lithospermum officinale var. erythrorhizon</name>
    <dbReference type="NCBI Taxonomy" id="34254"/>
    <lineage>
        <taxon>Eukaryota</taxon>
        <taxon>Viridiplantae</taxon>
        <taxon>Streptophyta</taxon>
        <taxon>Embryophyta</taxon>
        <taxon>Tracheophyta</taxon>
        <taxon>Spermatophyta</taxon>
        <taxon>Magnoliopsida</taxon>
        <taxon>eudicotyledons</taxon>
        <taxon>Gunneridae</taxon>
        <taxon>Pentapetalae</taxon>
        <taxon>asterids</taxon>
        <taxon>lamiids</taxon>
        <taxon>Boraginales</taxon>
        <taxon>Boraginaceae</taxon>
        <taxon>Boraginoideae</taxon>
        <taxon>Lithospermeae</taxon>
        <taxon>Lithospermum</taxon>
    </lineage>
</organism>
<gene>
    <name evidence="8" type="ORF">LIER_40604</name>
</gene>
<dbReference type="Pfam" id="PF08264">
    <property type="entry name" value="Anticodon_1"/>
    <property type="match status" value="1"/>
</dbReference>
<evidence type="ECO:0000313" key="8">
    <source>
        <dbReference type="EMBL" id="GAA0168628.1"/>
    </source>
</evidence>
<evidence type="ECO:0000256" key="5">
    <source>
        <dbReference type="ARBA" id="ARBA00023146"/>
    </source>
</evidence>
<evidence type="ECO:0000256" key="3">
    <source>
        <dbReference type="ARBA" id="ARBA00022840"/>
    </source>
</evidence>
<dbReference type="PANTHER" id="PTHR42780:SF1">
    <property type="entry name" value="ISOLEUCINE--TRNA LIGASE, CYTOPLASMIC"/>
    <property type="match status" value="1"/>
</dbReference>
<dbReference type="FunFam" id="1.10.730.10:FF:000025">
    <property type="entry name" value="Isoleucine--tRNA ligase cytoplasmic"/>
    <property type="match status" value="1"/>
</dbReference>
<keyword evidence="2" id="KW-0547">Nucleotide-binding</keyword>
<dbReference type="GO" id="GO:0006428">
    <property type="term" value="P:isoleucyl-tRNA aminoacylation"/>
    <property type="evidence" value="ECO:0007669"/>
    <property type="project" value="TreeGrafter"/>
</dbReference>
<evidence type="ECO:0000256" key="4">
    <source>
        <dbReference type="ARBA" id="ARBA00022917"/>
    </source>
</evidence>
<evidence type="ECO:0000256" key="1">
    <source>
        <dbReference type="ARBA" id="ARBA00022598"/>
    </source>
</evidence>
<evidence type="ECO:0000256" key="6">
    <source>
        <dbReference type="SAM" id="MobiDB-lite"/>
    </source>
</evidence>
<keyword evidence="9" id="KW-1185">Reference proteome</keyword>
<evidence type="ECO:0000313" key="9">
    <source>
        <dbReference type="Proteomes" id="UP001454036"/>
    </source>
</evidence>
<dbReference type="InterPro" id="IPR023586">
    <property type="entry name" value="Ile-tRNA-ligase_type2"/>
</dbReference>
<keyword evidence="1" id="KW-0436">Ligase</keyword>
<dbReference type="AlphaFoldDB" id="A0AAV3R020"/>
<feature type="region of interest" description="Disordered" evidence="6">
    <location>
        <begin position="1"/>
        <end position="23"/>
    </location>
</feature>
<dbReference type="Pfam" id="PF19302">
    <property type="entry name" value="DUF5915"/>
    <property type="match status" value="1"/>
</dbReference>
<dbReference type="EMBL" id="BAABME010023700">
    <property type="protein sequence ID" value="GAA0168628.1"/>
    <property type="molecule type" value="Genomic_DNA"/>
</dbReference>
<evidence type="ECO:0000259" key="7">
    <source>
        <dbReference type="Pfam" id="PF08264"/>
    </source>
</evidence>
<sequence>MFSTQTCSPHNLPPEDGKLMSKRLKNYPPPEEVINEYGAVIVRAEPLRFKNDGVFNVVKDVFLLWYKAYRFLIQNAKRLEVDGLEPFFPIDQNTLQSSSNALDQWINSATQNLVYFVRQEMDAYRLYTVPYLLKFLDDLTNIYVRFNGKRLKGRGDEKDCRTALSTLYHVLLTSCKAMAPFTPYFTEVLYQNLRKVSSGSEESIHYCDFPKVEAKGEERIERSVKRMMTVIDLAHNIRERHNKPLKTPLREMVVVHPDADFLDDISGKLKEFVLEELNVQSLVTCKDTLKYASLCAEPDFSVLGKKLGKSMGVVAKEVKAMSTEDILAFEKAGEVTFGAHTLKINEIKVVRGFKRPDNIAEEDMDAAGDGDVVVVMDLLPDESLFEAGVAREILYKSYQKSIFYF</sequence>
<feature type="domain" description="Methionyl/Valyl/Leucyl/Isoleucyl-tRNA synthetase anticodon-binding" evidence="7">
    <location>
        <begin position="103"/>
        <end position="251"/>
    </location>
</feature>
<dbReference type="SUPFAM" id="SSF47323">
    <property type="entry name" value="Anticodon-binding domain of a subclass of class I aminoacyl-tRNA synthetases"/>
    <property type="match status" value="1"/>
</dbReference>
<keyword evidence="3" id="KW-0067">ATP-binding</keyword>
<dbReference type="InterPro" id="IPR013155">
    <property type="entry name" value="M/V/L/I-tRNA-synth_anticd-bd"/>
</dbReference>